<dbReference type="EMBL" id="CP022685">
    <property type="protein sequence ID" value="ATL25120.1"/>
    <property type="molecule type" value="Genomic_DNA"/>
</dbReference>
<dbReference type="Proteomes" id="UP000221011">
    <property type="component" value="Chromosome"/>
</dbReference>
<organism evidence="2 3">
    <name type="scientific">Streptomyces formicae</name>
    <dbReference type="NCBI Taxonomy" id="1616117"/>
    <lineage>
        <taxon>Bacteria</taxon>
        <taxon>Bacillati</taxon>
        <taxon>Actinomycetota</taxon>
        <taxon>Actinomycetes</taxon>
        <taxon>Kitasatosporales</taxon>
        <taxon>Streptomycetaceae</taxon>
        <taxon>Streptomyces</taxon>
    </lineage>
</organism>
<evidence type="ECO:0000313" key="3">
    <source>
        <dbReference type="Proteomes" id="UP000221011"/>
    </source>
</evidence>
<dbReference type="KEGG" id="sfk:KY5_0102"/>
<dbReference type="Pfam" id="PF24315">
    <property type="entry name" value="DUF7489"/>
    <property type="match status" value="1"/>
</dbReference>
<feature type="domain" description="DUF7489" evidence="1">
    <location>
        <begin position="10"/>
        <end position="73"/>
    </location>
</feature>
<accession>A0A291Q0E2</accession>
<protein>
    <recommendedName>
        <fullName evidence="1">DUF7489 domain-containing protein</fullName>
    </recommendedName>
</protein>
<evidence type="ECO:0000259" key="1">
    <source>
        <dbReference type="Pfam" id="PF24315"/>
    </source>
</evidence>
<keyword evidence="3" id="KW-1185">Reference proteome</keyword>
<evidence type="ECO:0000313" key="2">
    <source>
        <dbReference type="EMBL" id="ATL25120.1"/>
    </source>
</evidence>
<sequence>MFNSRKVRAGDVWNGVVVDKTRSMPDGSNLYHYVEVRLDDGTSKKARIEKALWESLTTGDRLVKEEGTTAPTKAPQ</sequence>
<dbReference type="InterPro" id="IPR055912">
    <property type="entry name" value="DUF7489"/>
</dbReference>
<reference evidence="2 3" key="1">
    <citation type="submission" date="2017-08" db="EMBL/GenBank/DDBJ databases">
        <title>Complete Genome Sequence of Streptomyces formicae KY5, the formicamycin producer.</title>
        <authorList>
            <person name="Holmes N.A."/>
            <person name="Devine R."/>
            <person name="Qin Z."/>
            <person name="Seipke R.F."/>
            <person name="Wilkinson B."/>
            <person name="Hutchings M.I."/>
        </authorList>
    </citation>
    <scope>NUCLEOTIDE SEQUENCE [LARGE SCALE GENOMIC DNA]</scope>
    <source>
        <strain evidence="2 3">KY5</strain>
    </source>
</reference>
<dbReference type="RefSeq" id="WP_098240274.1">
    <property type="nucleotide sequence ID" value="NZ_CP022685.1"/>
</dbReference>
<dbReference type="AlphaFoldDB" id="A0A291Q0E2"/>
<name>A0A291Q0E2_9ACTN</name>
<gene>
    <name evidence="2" type="ORF">KY5_0102</name>
</gene>
<proteinExistence type="predicted"/>